<dbReference type="SUPFAM" id="SSF50939">
    <property type="entry name" value="Sialidases"/>
    <property type="match status" value="1"/>
</dbReference>
<dbReference type="Proteomes" id="UP000254410">
    <property type="component" value="Chromosome"/>
</dbReference>
<dbReference type="Gene3D" id="2.120.10.10">
    <property type="match status" value="1"/>
</dbReference>
<evidence type="ECO:0000313" key="1">
    <source>
        <dbReference type="EMBL" id="AZC00333.1"/>
    </source>
</evidence>
<accession>A0A3G6YIU9</accession>
<dbReference type="InterPro" id="IPR036278">
    <property type="entry name" value="Sialidase_sf"/>
</dbReference>
<evidence type="ECO:0000313" key="2">
    <source>
        <dbReference type="Proteomes" id="UP000254410"/>
    </source>
</evidence>
<name>A0A3G6YIU9_ACIPI</name>
<reference evidence="1 2" key="1">
    <citation type="submission" date="2018-11" db="EMBL/GenBank/DDBJ databases">
        <authorList>
            <person name="Kuo S.-C."/>
            <person name="Chen F.-J."/>
            <person name="Liao Y.-C."/>
        </authorList>
    </citation>
    <scope>NUCLEOTIDE SEQUENCE [LARGE SCALE GENOMIC DNA]</scope>
    <source>
        <strain evidence="1 2">2014S06-099</strain>
    </source>
</reference>
<protein>
    <submittedName>
        <fullName evidence="1">Exo-alpha-sialidase</fullName>
    </submittedName>
</protein>
<dbReference type="EMBL" id="CP033540">
    <property type="protein sequence ID" value="AZC00333.1"/>
    <property type="molecule type" value="Genomic_DNA"/>
</dbReference>
<dbReference type="CDD" id="cd15482">
    <property type="entry name" value="Sialidase_non-viral"/>
    <property type="match status" value="1"/>
</dbReference>
<organism evidence="1 2">
    <name type="scientific">Acinetobacter pittii</name>
    <name type="common">Acinetobacter genomosp. 3</name>
    <dbReference type="NCBI Taxonomy" id="48296"/>
    <lineage>
        <taxon>Bacteria</taxon>
        <taxon>Pseudomonadati</taxon>
        <taxon>Pseudomonadota</taxon>
        <taxon>Gammaproteobacteria</taxon>
        <taxon>Moraxellales</taxon>
        <taxon>Moraxellaceae</taxon>
        <taxon>Acinetobacter</taxon>
        <taxon>Acinetobacter calcoaceticus/baumannii complex</taxon>
    </lineage>
</organism>
<reference evidence="1 2" key="2">
    <citation type="submission" date="2018-12" db="EMBL/GenBank/DDBJ databases">
        <title>Molecular Epidemiology of Emerging Carbapenem-Resistance in Acinetobacter nosocomialis and Acinetobacter pittii in Taiwan, 2010-2014.</title>
        <authorList>
            <person name="Huang W.-C."/>
            <person name="Wang H.-Y."/>
            <person name="Lai J.-F."/>
            <person name="Lauderdale T.-L."/>
            <person name="Sytwu H.-K."/>
        </authorList>
    </citation>
    <scope>NUCLEOTIDE SEQUENCE [LARGE SCALE GENOMIC DNA]</scope>
    <source>
        <strain evidence="1 2">2014S06-099</strain>
    </source>
</reference>
<dbReference type="AlphaFoldDB" id="A0A3G6YIU9"/>
<gene>
    <name evidence="1" type="ORF">DKE52_006400</name>
</gene>
<sequence>MADFVTGEQLENASKNCNSFDLFFHGSDTEDVITYLGKVFPTLSKVLKLFFEAGLFRPFQTESQLLSYVPTTNLSAAYAFDTKKLYLWQLKSGSTTEYEWKDEGISPLDLAKNDATNKANTAEINAKSYASTQANAAASNIKQSDSVNLHEFTDSEGGVVAAINSNGESVAQDFRGEFGNLNALSKAVETTEAPSLHTFADAGGNVVARLTAAGDFQPQDVVTDSGSFNTIAKKVSEYEIQNALSVETDVEGNILEIIKPDGTIVPSITPASYGIAEFRAGVASPDIMNDVGKAIDNNLVKNDTALKFTVTVSPFLADETRHQRMADAVLVGPNRMYVAFSQFSTMSTDQADGRLVGRFVDFDLINQTATISETIPIIGEKIGSLYRHPNFIKLKDRILMIFNGPLPQLIVYESLDNCQTWQEKNRIDTTDGKPWALALNSAVLIEEGRYKGRIVLSLFTYQADGLVGTVYSDDNGVTWIRGQTLHGAELFSQLCDY</sequence>
<proteinExistence type="predicted"/>